<keyword evidence="7" id="KW-0998">Cell outer membrane</keyword>
<keyword evidence="5" id="KW-0732">Signal</keyword>
<dbReference type="InterPro" id="IPR005017">
    <property type="entry name" value="OMPP1/FadL/TodX"/>
</dbReference>
<evidence type="ECO:0000313" key="8">
    <source>
        <dbReference type="EMBL" id="BCR06429.1"/>
    </source>
</evidence>
<evidence type="ECO:0000256" key="3">
    <source>
        <dbReference type="ARBA" id="ARBA00022452"/>
    </source>
</evidence>
<accession>A0ABN6E3Q3</accession>
<evidence type="ECO:0000256" key="2">
    <source>
        <dbReference type="ARBA" id="ARBA00008163"/>
    </source>
</evidence>
<dbReference type="Proteomes" id="UP001319827">
    <property type="component" value="Chromosome"/>
</dbReference>
<evidence type="ECO:0008006" key="10">
    <source>
        <dbReference type="Google" id="ProtNLM"/>
    </source>
</evidence>
<sequence length="419" mass="45748">MNWSMQFPGNVCRIITFLLPLVLWGTSAFGSGYAVYTQGAGALAQGNAVVAHLDDPSAIFFNPALIGKLPGTQFQAGTTLIHASRKFESDLSGSTFEGEGDNHFPSTLYVTHRFNPRLSAGLGVFSPFGLGTRWDEDWEGRYIATSSELTTFNINPVVCWQALPGLSLAGGVDLLLLDATLKKKLALSPLPDGEQRFRGDGEGLGYNLGLLLDLGESLALGLHYRSEIDIDIEGEARFSLPAGTPPVISAMLQNTDGETRITLPRQAQAGLAFKGVPRLLVEVGARWEDWSDFERLRIDLDSGLSTTTERDWKDVFGYHLGGRYQLSEDLGLLAGYLYDGTPAPDRTFDPSIPTAKSQMVSVGVDLDRERYRVQLGYAFQKYRDRDKDNAVGAAEGGAANGTYRTEIHMVGLSLTWRLL</sequence>
<keyword evidence="9" id="KW-1185">Reference proteome</keyword>
<gene>
    <name evidence="8" type="ORF">DESUT3_34980</name>
</gene>
<dbReference type="PANTHER" id="PTHR35093">
    <property type="entry name" value="OUTER MEMBRANE PROTEIN NMB0088-RELATED"/>
    <property type="match status" value="1"/>
</dbReference>
<evidence type="ECO:0000256" key="4">
    <source>
        <dbReference type="ARBA" id="ARBA00022692"/>
    </source>
</evidence>
<keyword evidence="3" id="KW-1134">Transmembrane beta strand</keyword>
<comment type="similarity">
    <text evidence="2">Belongs to the OmpP1/FadL family.</text>
</comment>
<dbReference type="PANTHER" id="PTHR35093:SF8">
    <property type="entry name" value="OUTER MEMBRANE PROTEIN NMB0088-RELATED"/>
    <property type="match status" value="1"/>
</dbReference>
<dbReference type="Pfam" id="PF03349">
    <property type="entry name" value="Toluene_X"/>
    <property type="match status" value="1"/>
</dbReference>
<evidence type="ECO:0000256" key="7">
    <source>
        <dbReference type="ARBA" id="ARBA00023237"/>
    </source>
</evidence>
<comment type="subcellular location">
    <subcellularLocation>
        <location evidence="1">Cell outer membrane</location>
        <topology evidence="1">Multi-pass membrane protein</topology>
    </subcellularLocation>
</comment>
<keyword evidence="4" id="KW-0812">Transmembrane</keyword>
<dbReference type="EMBL" id="AP024355">
    <property type="protein sequence ID" value="BCR06429.1"/>
    <property type="molecule type" value="Genomic_DNA"/>
</dbReference>
<dbReference type="SUPFAM" id="SSF56935">
    <property type="entry name" value="Porins"/>
    <property type="match status" value="1"/>
</dbReference>
<reference evidence="8 9" key="1">
    <citation type="journal article" date="2016" name="C (Basel)">
        <title>Selective Growth of and Electricity Production by Marine Exoelectrogenic Bacteria in Self-Aggregated Hydrogel of Microbially Reduced Graphene Oxide.</title>
        <authorList>
            <person name="Yoshida N."/>
            <person name="Goto Y."/>
            <person name="Miyata Y."/>
        </authorList>
    </citation>
    <scope>NUCLEOTIDE SEQUENCE [LARGE SCALE GENOMIC DNA]</scope>
    <source>
        <strain evidence="8 9">NIT-T3</strain>
    </source>
</reference>
<evidence type="ECO:0000256" key="6">
    <source>
        <dbReference type="ARBA" id="ARBA00023136"/>
    </source>
</evidence>
<keyword evidence="6" id="KW-0472">Membrane</keyword>
<evidence type="ECO:0000256" key="1">
    <source>
        <dbReference type="ARBA" id="ARBA00004571"/>
    </source>
</evidence>
<proteinExistence type="inferred from homology"/>
<evidence type="ECO:0000313" key="9">
    <source>
        <dbReference type="Proteomes" id="UP001319827"/>
    </source>
</evidence>
<reference evidence="8 9" key="2">
    <citation type="journal article" date="2021" name="Int. J. Syst. Evol. Microbiol.">
        <title>Isolation and Polyphasic Characterization of Desulfuromonas versatilis sp. Nov., an Electrogenic Bacteria Capable of Versatile Metabolism Isolated from a Graphene Oxide-Reducing Enrichment Culture.</title>
        <authorList>
            <person name="Xie L."/>
            <person name="Yoshida N."/>
            <person name="Ishii S."/>
            <person name="Meng L."/>
        </authorList>
    </citation>
    <scope>NUCLEOTIDE SEQUENCE [LARGE SCALE GENOMIC DNA]</scope>
    <source>
        <strain evidence="8 9">NIT-T3</strain>
    </source>
</reference>
<name>A0ABN6E3Q3_9BACT</name>
<organism evidence="8 9">
    <name type="scientific">Desulfuromonas versatilis</name>
    <dbReference type="NCBI Taxonomy" id="2802975"/>
    <lineage>
        <taxon>Bacteria</taxon>
        <taxon>Pseudomonadati</taxon>
        <taxon>Thermodesulfobacteriota</taxon>
        <taxon>Desulfuromonadia</taxon>
        <taxon>Desulfuromonadales</taxon>
        <taxon>Desulfuromonadaceae</taxon>
        <taxon>Desulfuromonas</taxon>
    </lineage>
</organism>
<evidence type="ECO:0000256" key="5">
    <source>
        <dbReference type="ARBA" id="ARBA00022729"/>
    </source>
</evidence>
<protein>
    <recommendedName>
        <fullName evidence="10">Membrane protein involved in aromatic hydrocarbon degradation</fullName>
    </recommendedName>
</protein>
<dbReference type="RefSeq" id="WP_221249808.1">
    <property type="nucleotide sequence ID" value="NZ_AP024355.1"/>
</dbReference>
<dbReference type="Gene3D" id="2.40.160.60">
    <property type="entry name" value="Outer membrane protein transport protein (OMPP1/FadL/TodX)"/>
    <property type="match status" value="1"/>
</dbReference>